<dbReference type="EnsemblMetazoa" id="tetur39g00350.1">
    <property type="protein sequence ID" value="tetur39g00350.1"/>
    <property type="gene ID" value="tetur39g00350"/>
</dbReference>
<accession>T1L4K1</accession>
<keyword evidence="1" id="KW-0472">Membrane</keyword>
<dbReference type="KEGG" id="tut:107370247"/>
<dbReference type="InterPro" id="IPR003609">
    <property type="entry name" value="Pan_app"/>
</dbReference>
<feature type="domain" description="Apple" evidence="3">
    <location>
        <begin position="808"/>
        <end position="891"/>
    </location>
</feature>
<evidence type="ECO:0000259" key="3">
    <source>
        <dbReference type="PROSITE" id="PS50948"/>
    </source>
</evidence>
<dbReference type="eggNOG" id="ENOG502S04E">
    <property type="taxonomic scope" value="Eukaryota"/>
</dbReference>
<evidence type="ECO:0000313" key="5">
    <source>
        <dbReference type="Proteomes" id="UP000015104"/>
    </source>
</evidence>
<organism evidence="4 5">
    <name type="scientific">Tetranychus urticae</name>
    <name type="common">Two-spotted spider mite</name>
    <dbReference type="NCBI Taxonomy" id="32264"/>
    <lineage>
        <taxon>Eukaryota</taxon>
        <taxon>Metazoa</taxon>
        <taxon>Ecdysozoa</taxon>
        <taxon>Arthropoda</taxon>
        <taxon>Chelicerata</taxon>
        <taxon>Arachnida</taxon>
        <taxon>Acari</taxon>
        <taxon>Acariformes</taxon>
        <taxon>Trombidiformes</taxon>
        <taxon>Prostigmata</taxon>
        <taxon>Eleutherengona</taxon>
        <taxon>Raphignathae</taxon>
        <taxon>Tetranychoidea</taxon>
        <taxon>Tetranychidae</taxon>
        <taxon>Tetranychus</taxon>
    </lineage>
</organism>
<keyword evidence="1" id="KW-0812">Transmembrane</keyword>
<dbReference type="EMBL" id="CAEY01001102">
    <property type="status" value="NOT_ANNOTATED_CDS"/>
    <property type="molecule type" value="Genomic_DNA"/>
</dbReference>
<dbReference type="SMART" id="SM00473">
    <property type="entry name" value="PAN_AP"/>
    <property type="match status" value="1"/>
</dbReference>
<dbReference type="OMA" id="VTTQYMA"/>
<keyword evidence="2" id="KW-0732">Signal</keyword>
<evidence type="ECO:0000256" key="2">
    <source>
        <dbReference type="SAM" id="SignalP"/>
    </source>
</evidence>
<evidence type="ECO:0000313" key="4">
    <source>
        <dbReference type="EnsemblMetazoa" id="tetur39g00350.1"/>
    </source>
</evidence>
<dbReference type="AlphaFoldDB" id="T1L4K1"/>
<feature type="chain" id="PRO_5004592244" description="Apple domain-containing protein" evidence="2">
    <location>
        <begin position="28"/>
        <end position="961"/>
    </location>
</feature>
<reference evidence="4" key="2">
    <citation type="submission" date="2015-06" db="UniProtKB">
        <authorList>
            <consortium name="EnsemblMetazoa"/>
        </authorList>
    </citation>
    <scope>IDENTIFICATION</scope>
</reference>
<proteinExistence type="predicted"/>
<sequence>MVSNSMLLKRLCLLFGFILATTSTVYGGNSLFGLPIESPKANIHIEAVLIDLKTNEEWILTEDLAGISELHGKIRVTHENKSIDIFYHEKYDDKRLIINDLECRRMDDQPSYWSRPLPDVRNQVKKMLIHLGPSVIYRLKSLKWKDSIETGINGMKQRRANLDKTLSITASYKSNNTNDIDKLARLSFSDISGSSFGNKTSASLVLEIVSQTIVNENLDDRVEPTPGIGCPNYFHGDLSFPELKTRQLHFAATEQITNSNGTRKVDLEVYVDLDKKVTRIDMDQNFTINDFNLAVSYVFNHGKCSMTAFSDKVEGLIGGELNINELLWTNDQYKYVGKTVYEPRAQGVFDTWESIEYGRNIDGVKFDKVVTTQYMAKLSGPNDNKTSNNYIPVAVIRVGYNKDSMGKYQVHESRRRDILEFQRAITPPQYENLFQITDCFDPQERKYLTFDIRSENHDYSCNFVTQRAEENIYEFKESFKHLLTKNISPLRISSMNFNFQSDKISSTVEFLEKPALEKSFKKQDIQLRVGSKMFTHFDAIKTKSLNECLKTQVANSFFRKILHCPSADGLCAQLDDPLNQTQDNGDPLTECSLYTFPLTIKVRLAKEYGLSHLHRELLGTKNMIFSMHCGNCSIAEKSLKYRMINVYDYNYFGDSSKEPRFTEIQKLHKLDPKVKSVQIVKGPIRDFADCYNSCASSLDGSCSTFTHCISGVSHECYTTVEPFTGNSTVFHPNCTTYARDYLIEYQKTPAKEFLDSNQREHLYSVSVADCATLCHRSNSCLTFQYCGNNVCSFAGPYTSKIIKPNSNCDIYVPKKSHEFMLTGESLVNQVITTVSGLNLEQCAALCFDWKYGNESCTSFNYCPTGRSESTCALTKYSVGDSTVETTASNYCFNFELIKSRTRKHKGHAFLRNEELGNAGTSISLAFLVVGLALGVAITSMYHTFHNRHKYRVTSADQESND</sequence>
<name>T1L4K1_TETUR</name>
<dbReference type="Proteomes" id="UP000015104">
    <property type="component" value="Unassembled WGS sequence"/>
</dbReference>
<dbReference type="OrthoDB" id="10441022at2759"/>
<keyword evidence="1" id="KW-1133">Transmembrane helix</keyword>
<gene>
    <name evidence="4" type="primary">107370247</name>
</gene>
<feature type="signal peptide" evidence="2">
    <location>
        <begin position="1"/>
        <end position="27"/>
    </location>
</feature>
<dbReference type="Gene3D" id="3.50.4.10">
    <property type="entry name" value="Hepatocyte Growth Factor"/>
    <property type="match status" value="1"/>
</dbReference>
<protein>
    <recommendedName>
        <fullName evidence="3">Apple domain-containing protein</fullName>
    </recommendedName>
</protein>
<keyword evidence="5" id="KW-1185">Reference proteome</keyword>
<dbReference type="PROSITE" id="PS50948">
    <property type="entry name" value="PAN"/>
    <property type="match status" value="1"/>
</dbReference>
<reference evidence="5" key="1">
    <citation type="submission" date="2011-08" db="EMBL/GenBank/DDBJ databases">
        <authorList>
            <person name="Rombauts S."/>
        </authorList>
    </citation>
    <scope>NUCLEOTIDE SEQUENCE</scope>
    <source>
        <strain evidence="5">London</strain>
    </source>
</reference>
<evidence type="ECO:0000256" key="1">
    <source>
        <dbReference type="SAM" id="Phobius"/>
    </source>
</evidence>
<feature type="transmembrane region" description="Helical" evidence="1">
    <location>
        <begin position="922"/>
        <end position="941"/>
    </location>
</feature>
<dbReference type="HOGENOM" id="CLU_011464_0_1_1"/>